<dbReference type="CDD" id="cd11575">
    <property type="entry name" value="GH99_GH71_like_3"/>
    <property type="match status" value="1"/>
</dbReference>
<gene>
    <name evidence="8" type="ORF">EZS27_009093</name>
</gene>
<comment type="subcellular location">
    <subcellularLocation>
        <location evidence="1">Golgi apparatus membrane</location>
        <topology evidence="1">Single-pass type II membrane protein</topology>
    </subcellularLocation>
</comment>
<proteinExistence type="predicted"/>
<evidence type="ECO:0000256" key="4">
    <source>
        <dbReference type="ARBA" id="ARBA00022968"/>
    </source>
</evidence>
<dbReference type="Pfam" id="PF16317">
    <property type="entry name" value="Glyco_hydro_99"/>
    <property type="match status" value="1"/>
</dbReference>
<evidence type="ECO:0000256" key="7">
    <source>
        <dbReference type="ARBA" id="ARBA00023136"/>
    </source>
</evidence>
<keyword evidence="5" id="KW-1133">Transmembrane helix</keyword>
<dbReference type="EMBL" id="SNRY01000281">
    <property type="protein sequence ID" value="KAA6343223.1"/>
    <property type="molecule type" value="Genomic_DNA"/>
</dbReference>
<organism evidence="8">
    <name type="scientific">termite gut metagenome</name>
    <dbReference type="NCBI Taxonomy" id="433724"/>
    <lineage>
        <taxon>unclassified sequences</taxon>
        <taxon>metagenomes</taxon>
        <taxon>organismal metagenomes</taxon>
    </lineage>
</organism>
<dbReference type="Gene3D" id="3.20.20.80">
    <property type="entry name" value="Glycosidases"/>
    <property type="match status" value="1"/>
</dbReference>
<accession>A0A5J4SD57</accession>
<dbReference type="PANTHER" id="PTHR13572">
    <property type="entry name" value="ENDO-ALPHA-1,2-MANNOSIDASE"/>
    <property type="match status" value="1"/>
</dbReference>
<keyword evidence="3" id="KW-0378">Hydrolase</keyword>
<dbReference type="PANTHER" id="PTHR13572:SF4">
    <property type="entry name" value="RE57134P"/>
    <property type="match status" value="1"/>
</dbReference>
<dbReference type="AlphaFoldDB" id="A0A5J4SD57"/>
<keyword evidence="6" id="KW-0333">Golgi apparatus</keyword>
<evidence type="ECO:0000256" key="2">
    <source>
        <dbReference type="ARBA" id="ARBA00022692"/>
    </source>
</evidence>
<evidence type="ECO:0000256" key="6">
    <source>
        <dbReference type="ARBA" id="ARBA00023034"/>
    </source>
</evidence>
<keyword evidence="2" id="KW-0812">Transmembrane</keyword>
<keyword evidence="4" id="KW-0735">Signal-anchor</keyword>
<keyword evidence="7" id="KW-0472">Membrane</keyword>
<protein>
    <submittedName>
        <fullName evidence="8">Uncharacterized protein</fullName>
    </submittedName>
</protein>
<reference evidence="8" key="1">
    <citation type="submission" date="2019-03" db="EMBL/GenBank/DDBJ databases">
        <title>Single cell metagenomics reveals metabolic interactions within the superorganism composed of flagellate Streblomastix strix and complex community of Bacteroidetes bacteria on its surface.</title>
        <authorList>
            <person name="Treitli S.C."/>
            <person name="Kolisko M."/>
            <person name="Husnik F."/>
            <person name="Keeling P."/>
            <person name="Hampl V."/>
        </authorList>
    </citation>
    <scope>NUCLEOTIDE SEQUENCE</scope>
    <source>
        <strain evidence="8">STM</strain>
    </source>
</reference>
<evidence type="ECO:0000256" key="3">
    <source>
        <dbReference type="ARBA" id="ARBA00022801"/>
    </source>
</evidence>
<dbReference type="InterPro" id="IPR026071">
    <property type="entry name" value="Glyco_Hydrolase_99"/>
</dbReference>
<dbReference type="GO" id="GO:0004559">
    <property type="term" value="F:alpha-mannosidase activity"/>
    <property type="evidence" value="ECO:0007669"/>
    <property type="project" value="TreeGrafter"/>
</dbReference>
<evidence type="ECO:0000256" key="1">
    <source>
        <dbReference type="ARBA" id="ARBA00004323"/>
    </source>
</evidence>
<evidence type="ECO:0000256" key="5">
    <source>
        <dbReference type="ARBA" id="ARBA00022989"/>
    </source>
</evidence>
<sequence>MSTQVKLMHYRNGTLSIFSNIKTKMRTIPIFTILSCLLCTGYNSEKPQNKNTKKFILEILEPVTVNKSNEMKLYVHYMPWFEDKTTNNGIWGQHWTMANKNPNITDTNGKHEIASWYYPVIGPYASSDPDVIEYHLLLMKYSGVDGVLIDWYGTRDLWDYPANKRNAEALVKTLVKVGLEFAVVYEDRTLREGLNSFDKVAQAKADMRYLETNFFNRDNYIKIKGKPLLLIFGPQEIKTPSDWTSVFSVLKTKPTFLTLYAHSAGNVNNSTQTNSEGEYIWPDATSMETKYSRKNDFEVFMGGAYPGFNDYYKEGGWGNSPLAAIPHENGALFRELLEMAARAKGVDYLQLITWNDFGEGTMIEPTLEFRYTFLTELQRFAGVSYNVSVLEYILKLYDLRKKYKNNTFAQEKITQAFYYLVSLQTEKAVKLIDGLIAGDFSESFEIENVLHSSFNETWQQVWGEELIADNIYNL</sequence>
<name>A0A5J4SD57_9ZZZZ</name>
<evidence type="ECO:0000313" key="8">
    <source>
        <dbReference type="EMBL" id="KAA6343223.1"/>
    </source>
</evidence>
<dbReference type="GO" id="GO:0000139">
    <property type="term" value="C:Golgi membrane"/>
    <property type="evidence" value="ECO:0007669"/>
    <property type="project" value="UniProtKB-SubCell"/>
</dbReference>
<comment type="caution">
    <text evidence="8">The sequence shown here is derived from an EMBL/GenBank/DDBJ whole genome shotgun (WGS) entry which is preliminary data.</text>
</comment>